<dbReference type="AlphaFoldDB" id="A0A8X6ND31"/>
<dbReference type="OrthoDB" id="9979538at2759"/>
<dbReference type="PANTHER" id="PTHR47326">
    <property type="entry name" value="TRANSPOSABLE ELEMENT TC3 TRANSPOSASE-LIKE PROTEIN"/>
    <property type="match status" value="1"/>
</dbReference>
<name>A0A8X6ND31_NEPPI</name>
<sequence>MSAITVQKYGWNSDLTSSPVKRVIEKSRQTGSIGDAKNTGHPKTCRSNANIEAVCENVDESPGTSIRHGGQELQISNSSLQRILTVDLRLHAYKVHLTPELKRNDS</sequence>
<keyword evidence="2" id="KW-1185">Reference proteome</keyword>
<dbReference type="Proteomes" id="UP000887013">
    <property type="component" value="Unassembled WGS sequence"/>
</dbReference>
<evidence type="ECO:0000313" key="1">
    <source>
        <dbReference type="EMBL" id="GFT07565.1"/>
    </source>
</evidence>
<feature type="non-terminal residue" evidence="1">
    <location>
        <position position="106"/>
    </location>
</feature>
<reference evidence="1" key="1">
    <citation type="submission" date="2020-08" db="EMBL/GenBank/DDBJ databases">
        <title>Multicomponent nature underlies the extraordinary mechanical properties of spider dragline silk.</title>
        <authorList>
            <person name="Kono N."/>
            <person name="Nakamura H."/>
            <person name="Mori M."/>
            <person name="Yoshida Y."/>
            <person name="Ohtoshi R."/>
            <person name="Malay A.D."/>
            <person name="Moran D.A.P."/>
            <person name="Tomita M."/>
            <person name="Numata K."/>
            <person name="Arakawa K."/>
        </authorList>
    </citation>
    <scope>NUCLEOTIDE SEQUENCE</scope>
</reference>
<proteinExistence type="predicted"/>
<protein>
    <submittedName>
        <fullName evidence="1">52 kDa repressor of the inhibitor of the protein kinase</fullName>
    </submittedName>
</protein>
<comment type="caution">
    <text evidence="1">The sequence shown here is derived from an EMBL/GenBank/DDBJ whole genome shotgun (WGS) entry which is preliminary data.</text>
</comment>
<evidence type="ECO:0000313" key="2">
    <source>
        <dbReference type="Proteomes" id="UP000887013"/>
    </source>
</evidence>
<gene>
    <name evidence="1" type="primary">ALC56_04051</name>
    <name evidence="1" type="ORF">NPIL_83501</name>
</gene>
<organism evidence="1 2">
    <name type="scientific">Nephila pilipes</name>
    <name type="common">Giant wood spider</name>
    <name type="synonym">Nephila maculata</name>
    <dbReference type="NCBI Taxonomy" id="299642"/>
    <lineage>
        <taxon>Eukaryota</taxon>
        <taxon>Metazoa</taxon>
        <taxon>Ecdysozoa</taxon>
        <taxon>Arthropoda</taxon>
        <taxon>Chelicerata</taxon>
        <taxon>Arachnida</taxon>
        <taxon>Araneae</taxon>
        <taxon>Araneomorphae</taxon>
        <taxon>Entelegynae</taxon>
        <taxon>Araneoidea</taxon>
        <taxon>Nephilidae</taxon>
        <taxon>Nephila</taxon>
    </lineage>
</organism>
<dbReference type="EMBL" id="BMAW01056757">
    <property type="protein sequence ID" value="GFT07565.1"/>
    <property type="molecule type" value="Genomic_DNA"/>
</dbReference>
<dbReference type="PANTHER" id="PTHR47326:SF1">
    <property type="entry name" value="HTH PSQ-TYPE DOMAIN-CONTAINING PROTEIN"/>
    <property type="match status" value="1"/>
</dbReference>
<accession>A0A8X6ND31</accession>